<dbReference type="Proteomes" id="UP000030747">
    <property type="component" value="Unassembled WGS sequence"/>
</dbReference>
<feature type="region of interest" description="Disordered" evidence="1">
    <location>
        <begin position="51"/>
        <end position="76"/>
    </location>
</feature>
<organism evidence="2 3">
    <name type="scientific">Eimeria tenella</name>
    <name type="common">Coccidian parasite</name>
    <dbReference type="NCBI Taxonomy" id="5802"/>
    <lineage>
        <taxon>Eukaryota</taxon>
        <taxon>Sar</taxon>
        <taxon>Alveolata</taxon>
        <taxon>Apicomplexa</taxon>
        <taxon>Conoidasida</taxon>
        <taxon>Coccidia</taxon>
        <taxon>Eucoccidiorida</taxon>
        <taxon>Eimeriorina</taxon>
        <taxon>Eimeriidae</taxon>
        <taxon>Eimeria</taxon>
    </lineage>
</organism>
<protein>
    <submittedName>
        <fullName evidence="2">Uncharacterized protein</fullName>
    </submittedName>
</protein>
<dbReference type="RefSeq" id="XP_013234538.1">
    <property type="nucleotide sequence ID" value="XM_013379084.1"/>
</dbReference>
<evidence type="ECO:0000256" key="1">
    <source>
        <dbReference type="SAM" id="MobiDB-lite"/>
    </source>
</evidence>
<name>U6L5A7_EIMTE</name>
<proteinExistence type="predicted"/>
<dbReference type="AlphaFoldDB" id="U6L5A7"/>
<accession>U6L5A7</accession>
<gene>
    <name evidence="2" type="ORF">ETH_00018090</name>
</gene>
<feature type="region of interest" description="Disordered" evidence="1">
    <location>
        <begin position="105"/>
        <end position="140"/>
    </location>
</feature>
<keyword evidence="3" id="KW-1185">Reference proteome</keyword>
<reference evidence="2" key="2">
    <citation type="submission" date="2013-10" db="EMBL/GenBank/DDBJ databases">
        <authorList>
            <person name="Aslett M."/>
        </authorList>
    </citation>
    <scope>NUCLEOTIDE SEQUENCE [LARGE SCALE GENOMIC DNA]</scope>
    <source>
        <strain evidence="2">Houghton</strain>
    </source>
</reference>
<dbReference type="VEuPathDB" id="ToxoDB:ETH_00018090"/>
<feature type="non-terminal residue" evidence="2">
    <location>
        <position position="140"/>
    </location>
</feature>
<sequence>MVLGGPPGELEESSRLRRPRLRAALLLLALFAAGGALLRARGGGPWLQARKGPRGCGGGGLGRRSRGAPPGLRCSTKATLGRETGPFFELFVLLKIKESCRAAGEGRGAKRAAKRAAKSTWAPRRWAADSAFASPQAGDP</sequence>
<evidence type="ECO:0000313" key="3">
    <source>
        <dbReference type="Proteomes" id="UP000030747"/>
    </source>
</evidence>
<dbReference type="GeneID" id="25252756"/>
<dbReference type="EMBL" id="HG676159">
    <property type="protein sequence ID" value="CDJ43789.1"/>
    <property type="molecule type" value="Genomic_DNA"/>
</dbReference>
<reference evidence="2" key="1">
    <citation type="submission" date="2013-10" db="EMBL/GenBank/DDBJ databases">
        <title>Genomic analysis of the causative agents of coccidiosis in chickens.</title>
        <authorList>
            <person name="Reid A.J."/>
            <person name="Blake D."/>
            <person name="Billington K."/>
            <person name="Browne H."/>
            <person name="Dunn M."/>
            <person name="Hung S."/>
            <person name="Kawahara F."/>
            <person name="Miranda-Saavedra D."/>
            <person name="Mourier T."/>
            <person name="Nagra H."/>
            <person name="Otto T.D."/>
            <person name="Rawlings N."/>
            <person name="Sanchez A."/>
            <person name="Sanders M."/>
            <person name="Subramaniam C."/>
            <person name="Tay Y."/>
            <person name="Dear P."/>
            <person name="Doerig C."/>
            <person name="Gruber A."/>
            <person name="Parkinson J."/>
            <person name="Shirley M."/>
            <person name="Wan K.L."/>
            <person name="Berriman M."/>
            <person name="Tomley F."/>
            <person name="Pain A."/>
        </authorList>
    </citation>
    <scope>NUCLEOTIDE SEQUENCE [LARGE SCALE GENOMIC DNA]</scope>
    <source>
        <strain evidence="2">Houghton</strain>
    </source>
</reference>
<evidence type="ECO:0000313" key="2">
    <source>
        <dbReference type="EMBL" id="CDJ43789.1"/>
    </source>
</evidence>